<keyword evidence="5 6" id="KW-0472">Membrane</keyword>
<feature type="domain" description="Major facilitator superfamily (MFS) profile" evidence="7">
    <location>
        <begin position="17"/>
        <end position="426"/>
    </location>
</feature>
<protein>
    <submittedName>
        <fullName evidence="8">MFS transporter</fullName>
    </submittedName>
</protein>
<keyword evidence="9" id="KW-1185">Reference proteome</keyword>
<dbReference type="PANTHER" id="PTHR43791:SF36">
    <property type="entry name" value="TRANSPORTER, PUTATIVE (AFU_ORTHOLOGUE AFUA_6G08340)-RELATED"/>
    <property type="match status" value="1"/>
</dbReference>
<evidence type="ECO:0000256" key="2">
    <source>
        <dbReference type="ARBA" id="ARBA00022448"/>
    </source>
</evidence>
<feature type="transmembrane region" description="Helical" evidence="6">
    <location>
        <begin position="241"/>
        <end position="261"/>
    </location>
</feature>
<evidence type="ECO:0000313" key="8">
    <source>
        <dbReference type="EMBL" id="MDO1533634.1"/>
    </source>
</evidence>
<feature type="transmembrane region" description="Helical" evidence="6">
    <location>
        <begin position="368"/>
        <end position="390"/>
    </location>
</feature>
<evidence type="ECO:0000259" key="7">
    <source>
        <dbReference type="PROSITE" id="PS50850"/>
    </source>
</evidence>
<dbReference type="RefSeq" id="WP_301810485.1">
    <property type="nucleotide sequence ID" value="NZ_JAUJZH010000009.1"/>
</dbReference>
<name>A0ABT8S3Y7_9BURK</name>
<comment type="subcellular location">
    <subcellularLocation>
        <location evidence="1">Membrane</location>
        <topology evidence="1">Multi-pass membrane protein</topology>
    </subcellularLocation>
</comment>
<keyword evidence="3 6" id="KW-0812">Transmembrane</keyword>
<dbReference type="CDD" id="cd17319">
    <property type="entry name" value="MFS_ExuT_GudP_like"/>
    <property type="match status" value="1"/>
</dbReference>
<proteinExistence type="predicted"/>
<feature type="transmembrane region" description="Helical" evidence="6">
    <location>
        <begin position="335"/>
        <end position="356"/>
    </location>
</feature>
<feature type="transmembrane region" description="Helical" evidence="6">
    <location>
        <begin position="83"/>
        <end position="102"/>
    </location>
</feature>
<gene>
    <name evidence="8" type="ORF">Q2T77_15175</name>
</gene>
<dbReference type="Gene3D" id="1.20.1250.20">
    <property type="entry name" value="MFS general substrate transporter like domains"/>
    <property type="match status" value="2"/>
</dbReference>
<evidence type="ECO:0000256" key="3">
    <source>
        <dbReference type="ARBA" id="ARBA00022692"/>
    </source>
</evidence>
<feature type="transmembrane region" description="Helical" evidence="6">
    <location>
        <begin position="402"/>
        <end position="422"/>
    </location>
</feature>
<dbReference type="InterPro" id="IPR036259">
    <property type="entry name" value="MFS_trans_sf"/>
</dbReference>
<evidence type="ECO:0000313" key="9">
    <source>
        <dbReference type="Proteomes" id="UP001169027"/>
    </source>
</evidence>
<evidence type="ECO:0000256" key="5">
    <source>
        <dbReference type="ARBA" id="ARBA00023136"/>
    </source>
</evidence>
<feature type="transmembrane region" description="Helical" evidence="6">
    <location>
        <begin position="273"/>
        <end position="299"/>
    </location>
</feature>
<comment type="caution">
    <text evidence="8">The sequence shown here is derived from an EMBL/GenBank/DDBJ whole genome shotgun (WGS) entry which is preliminary data.</text>
</comment>
<dbReference type="Pfam" id="PF07690">
    <property type="entry name" value="MFS_1"/>
    <property type="match status" value="1"/>
</dbReference>
<feature type="transmembrane region" description="Helical" evidence="6">
    <location>
        <begin position="171"/>
        <end position="191"/>
    </location>
</feature>
<feature type="transmembrane region" description="Helical" evidence="6">
    <location>
        <begin position="311"/>
        <end position="329"/>
    </location>
</feature>
<feature type="transmembrane region" description="Helical" evidence="6">
    <location>
        <begin position="52"/>
        <end position="71"/>
    </location>
</feature>
<feature type="transmembrane region" description="Helical" evidence="6">
    <location>
        <begin position="142"/>
        <end position="165"/>
    </location>
</feature>
<dbReference type="PROSITE" id="PS50850">
    <property type="entry name" value="MFS"/>
    <property type="match status" value="1"/>
</dbReference>
<keyword evidence="4 6" id="KW-1133">Transmembrane helix</keyword>
<sequence length="446" mass="48310">MTQTLPASVQRKVIRRIIPILMLMYTMAYLDRINIGTAALRMNAELGISQQVFGLAAGLFFIGYLAMEIPSNIILHRVGARVWLTRIMVTWGLISACTAFVQNGWQLIAVRMLLGVAEAGLFPGLIYCLALWFPPGLRGRMLVIAVLPWAVIVGTPMSAAIVQYADGLFGFSGWRIMLFVEGLLPVLLGFYSIRFLTSKPEGADWLTDEEKRQVIAARDSGDAPASVGEPPLRTTLLQPHLILLSLAYATAQMGFYASLIFTPQIVQEFGRLFGVALSTVQVGLLAAIPSVFGMVIYWFWVAHSDRTGERVWHAIAAFVTAAAGIGILVSVPNLYASIAGLSLLTAGLVSGPICIWQLTGVGVRGKTAAVVFAYVNCFGIVGSMFSPYFIGLLKDRTGSYDAGLLFLALAALLGAVFVYLAGRRMRRQALIRPSAAPAGRYEPATR</sequence>
<reference evidence="8" key="1">
    <citation type="submission" date="2023-06" db="EMBL/GenBank/DDBJ databases">
        <authorList>
            <person name="Jiang Y."/>
            <person name="Liu Q."/>
        </authorList>
    </citation>
    <scope>NUCLEOTIDE SEQUENCE</scope>
    <source>
        <strain evidence="8">CGMCC 1.12090</strain>
    </source>
</reference>
<dbReference type="PANTHER" id="PTHR43791">
    <property type="entry name" value="PERMEASE-RELATED"/>
    <property type="match status" value="1"/>
</dbReference>
<organism evidence="8 9">
    <name type="scientific">Variovorax ginsengisoli</name>
    <dbReference type="NCBI Taxonomy" id="363844"/>
    <lineage>
        <taxon>Bacteria</taxon>
        <taxon>Pseudomonadati</taxon>
        <taxon>Pseudomonadota</taxon>
        <taxon>Betaproteobacteria</taxon>
        <taxon>Burkholderiales</taxon>
        <taxon>Comamonadaceae</taxon>
        <taxon>Variovorax</taxon>
    </lineage>
</organism>
<evidence type="ECO:0000256" key="6">
    <source>
        <dbReference type="SAM" id="Phobius"/>
    </source>
</evidence>
<feature type="transmembrane region" description="Helical" evidence="6">
    <location>
        <begin position="108"/>
        <end position="130"/>
    </location>
</feature>
<accession>A0ABT8S3Y7</accession>
<dbReference type="InterPro" id="IPR011701">
    <property type="entry name" value="MFS"/>
</dbReference>
<dbReference type="Proteomes" id="UP001169027">
    <property type="component" value="Unassembled WGS sequence"/>
</dbReference>
<evidence type="ECO:0000256" key="1">
    <source>
        <dbReference type="ARBA" id="ARBA00004141"/>
    </source>
</evidence>
<dbReference type="EMBL" id="JAUKVY010000009">
    <property type="protein sequence ID" value="MDO1533634.1"/>
    <property type="molecule type" value="Genomic_DNA"/>
</dbReference>
<keyword evidence="2" id="KW-0813">Transport</keyword>
<evidence type="ECO:0000256" key="4">
    <source>
        <dbReference type="ARBA" id="ARBA00022989"/>
    </source>
</evidence>
<dbReference type="SUPFAM" id="SSF103473">
    <property type="entry name" value="MFS general substrate transporter"/>
    <property type="match status" value="1"/>
</dbReference>
<dbReference type="InterPro" id="IPR020846">
    <property type="entry name" value="MFS_dom"/>
</dbReference>